<proteinExistence type="predicted"/>
<name>A0ABQ2D3C1_9DEIO</name>
<evidence type="ECO:0000313" key="1">
    <source>
        <dbReference type="EMBL" id="GGJ44245.1"/>
    </source>
</evidence>
<protein>
    <submittedName>
        <fullName evidence="1">Uncharacterized protein</fullName>
    </submittedName>
</protein>
<accession>A0ABQ2D3C1</accession>
<organism evidence="1 2">
    <name type="scientific">Deinococcus roseus</name>
    <dbReference type="NCBI Taxonomy" id="392414"/>
    <lineage>
        <taxon>Bacteria</taxon>
        <taxon>Thermotogati</taxon>
        <taxon>Deinococcota</taxon>
        <taxon>Deinococci</taxon>
        <taxon>Deinococcales</taxon>
        <taxon>Deinococcaceae</taxon>
        <taxon>Deinococcus</taxon>
    </lineage>
</organism>
<gene>
    <name evidence="1" type="ORF">GCM10008938_33120</name>
</gene>
<reference evidence="2" key="1">
    <citation type="journal article" date="2019" name="Int. J. Syst. Evol. Microbiol.">
        <title>The Global Catalogue of Microorganisms (GCM) 10K type strain sequencing project: providing services to taxonomists for standard genome sequencing and annotation.</title>
        <authorList>
            <consortium name="The Broad Institute Genomics Platform"/>
            <consortium name="The Broad Institute Genome Sequencing Center for Infectious Disease"/>
            <person name="Wu L."/>
            <person name="Ma J."/>
        </authorList>
    </citation>
    <scope>NUCLEOTIDE SEQUENCE [LARGE SCALE GENOMIC DNA]</scope>
    <source>
        <strain evidence="2">JCM 14370</strain>
    </source>
</reference>
<dbReference type="EMBL" id="BMOD01000014">
    <property type="protein sequence ID" value="GGJ44245.1"/>
    <property type="molecule type" value="Genomic_DNA"/>
</dbReference>
<keyword evidence="2" id="KW-1185">Reference proteome</keyword>
<sequence>MAFIVEQWSMTRDKSYRWQSDILTQDIPNWQILSNFGVVMEFVDSETAPMGVRFQSRFGEDVLVYQDMRESDFQGMGMLIHGMIVDNAQALKEKGLASITE</sequence>
<evidence type="ECO:0000313" key="2">
    <source>
        <dbReference type="Proteomes" id="UP000632222"/>
    </source>
</evidence>
<dbReference type="Proteomes" id="UP000632222">
    <property type="component" value="Unassembled WGS sequence"/>
</dbReference>
<comment type="caution">
    <text evidence="1">The sequence shown here is derived from an EMBL/GenBank/DDBJ whole genome shotgun (WGS) entry which is preliminary data.</text>
</comment>